<protein>
    <submittedName>
        <fullName evidence="1">Bacteriochlorophyll 4-vinyl reductase</fullName>
    </submittedName>
</protein>
<accession>A0ABR9QH92</accession>
<proteinExistence type="predicted"/>
<gene>
    <name evidence="1" type="ORF">IMZ08_07330</name>
</gene>
<reference evidence="1 2" key="1">
    <citation type="submission" date="2020-10" db="EMBL/GenBank/DDBJ databases">
        <title>Bacillus sp. HD4P25, an endophyte from a halophyte.</title>
        <authorList>
            <person name="Sun J.-Q."/>
        </authorList>
    </citation>
    <scope>NUCLEOTIDE SEQUENCE [LARGE SCALE GENOMIC DNA]</scope>
    <source>
        <strain evidence="1 2">YIM 93174</strain>
    </source>
</reference>
<dbReference type="Proteomes" id="UP001516662">
    <property type="component" value="Unassembled WGS sequence"/>
</dbReference>
<dbReference type="EMBL" id="JADCLJ010000018">
    <property type="protein sequence ID" value="MBE4907864.1"/>
    <property type="molecule type" value="Genomic_DNA"/>
</dbReference>
<dbReference type="RefSeq" id="WP_193535338.1">
    <property type="nucleotide sequence ID" value="NZ_JADCLJ010000018.1"/>
</dbReference>
<evidence type="ECO:0000313" key="1">
    <source>
        <dbReference type="EMBL" id="MBE4907864.1"/>
    </source>
</evidence>
<evidence type="ECO:0000313" key="2">
    <source>
        <dbReference type="Proteomes" id="UP001516662"/>
    </source>
</evidence>
<sequence>MSGTVEGTNSLELIVSNAMKLPGVKVDRNEFLAKTFANRIGSQELSKVLEQGPIEAGIDPEKINRIAKSLIERRTLQSSGASFAAGLPGGIAMAATIPADTLQFFGVALRLAQELAYLYGYKDMWEDDELDLERVRGELILFLGVMFGVGGSASALKVLSSRISQQVLKKLPQKALTKTFYYPIIKKIAAAIGIKVTKETFAKGVAKVVPVLGGAVSGGLTYASMKKMGNRLRLSLHESVNYTMSDLENDLNVIKKEMPDIIDAEFSEIEEEIIDSQSQTN</sequence>
<comment type="caution">
    <text evidence="1">The sequence shown here is derived from an EMBL/GenBank/DDBJ whole genome shotgun (WGS) entry which is preliminary data.</text>
</comment>
<organism evidence="1 2">
    <name type="scientific">Litchfieldia luteola</name>
    <dbReference type="NCBI Taxonomy" id="682179"/>
    <lineage>
        <taxon>Bacteria</taxon>
        <taxon>Bacillati</taxon>
        <taxon>Bacillota</taxon>
        <taxon>Bacilli</taxon>
        <taxon>Bacillales</taxon>
        <taxon>Bacillaceae</taxon>
        <taxon>Litchfieldia</taxon>
    </lineage>
</organism>
<name>A0ABR9QH92_9BACI</name>
<keyword evidence="2" id="KW-1185">Reference proteome</keyword>